<dbReference type="AlphaFoldDB" id="A0A8J4GQP0"/>
<feature type="non-terminal residue" evidence="2">
    <location>
        <position position="278"/>
    </location>
</feature>
<feature type="region of interest" description="Disordered" evidence="1">
    <location>
        <begin position="169"/>
        <end position="241"/>
    </location>
</feature>
<feature type="compositionally biased region" description="Gly residues" evidence="1">
    <location>
        <begin position="183"/>
        <end position="193"/>
    </location>
</feature>
<sequence length="278" mass="27483">VRLEVASSSSSSSSSAAAAAAAATSAAAAATSAFVPPLSASAPLLPSSGRAAISPSDYAAKMQQLSVYGKGIMPYAQRPQRPQQPQQPHFHQSLFGQPHGRPQFRRISDYSMYAAPADSTLCKVKSMASAMASTSALASLRVLESSEAAPPAAAEMTATAMVENVMLPATAGSNTGNSSSRSSGGGDGDGNGRIKGVHCVNTVTPPSAGSTGDGLAKRGENISRSGRDKAGSSGVGGPSSVAAAVADPITPVGAVSAIMAGEAATMVSDEAEAASDEA</sequence>
<evidence type="ECO:0000313" key="2">
    <source>
        <dbReference type="EMBL" id="GIM11950.1"/>
    </source>
</evidence>
<dbReference type="EMBL" id="BNCQ01000041">
    <property type="protein sequence ID" value="GIM11950.1"/>
    <property type="molecule type" value="Genomic_DNA"/>
</dbReference>
<feature type="compositionally biased region" description="Polar residues" evidence="1">
    <location>
        <begin position="201"/>
        <end position="210"/>
    </location>
</feature>
<proteinExistence type="predicted"/>
<feature type="compositionally biased region" description="Basic and acidic residues" evidence="1">
    <location>
        <begin position="215"/>
        <end position="230"/>
    </location>
</feature>
<reference evidence="2" key="1">
    <citation type="journal article" date="2021" name="Proc. Natl. Acad. Sci. U.S.A.">
        <title>Three genomes in the algal genus Volvox reveal the fate of a haploid sex-determining region after a transition to homothallism.</title>
        <authorList>
            <person name="Yamamoto K."/>
            <person name="Hamaji T."/>
            <person name="Kawai-Toyooka H."/>
            <person name="Matsuzaki R."/>
            <person name="Takahashi F."/>
            <person name="Nishimura Y."/>
            <person name="Kawachi M."/>
            <person name="Noguchi H."/>
            <person name="Minakuchi Y."/>
            <person name="Umen J.G."/>
            <person name="Toyoda A."/>
            <person name="Nozaki H."/>
        </authorList>
    </citation>
    <scope>NUCLEOTIDE SEQUENCE</scope>
    <source>
        <strain evidence="2">NIES-3785</strain>
    </source>
</reference>
<evidence type="ECO:0000313" key="3">
    <source>
        <dbReference type="Proteomes" id="UP000722791"/>
    </source>
</evidence>
<feature type="compositionally biased region" description="Low complexity" evidence="1">
    <location>
        <begin position="169"/>
        <end position="182"/>
    </location>
</feature>
<name>A0A8J4GQP0_9CHLO</name>
<protein>
    <submittedName>
        <fullName evidence="2">Uncharacterized protein</fullName>
    </submittedName>
</protein>
<accession>A0A8J4GQP0</accession>
<evidence type="ECO:0000256" key="1">
    <source>
        <dbReference type="SAM" id="MobiDB-lite"/>
    </source>
</evidence>
<gene>
    <name evidence="2" type="ORF">Vretimale_15371</name>
</gene>
<feature type="non-terminal residue" evidence="2">
    <location>
        <position position="1"/>
    </location>
</feature>
<comment type="caution">
    <text evidence="2">The sequence shown here is derived from an EMBL/GenBank/DDBJ whole genome shotgun (WGS) entry which is preliminary data.</text>
</comment>
<organism evidence="2 3">
    <name type="scientific">Volvox reticuliferus</name>
    <dbReference type="NCBI Taxonomy" id="1737510"/>
    <lineage>
        <taxon>Eukaryota</taxon>
        <taxon>Viridiplantae</taxon>
        <taxon>Chlorophyta</taxon>
        <taxon>core chlorophytes</taxon>
        <taxon>Chlorophyceae</taxon>
        <taxon>CS clade</taxon>
        <taxon>Chlamydomonadales</taxon>
        <taxon>Volvocaceae</taxon>
        <taxon>Volvox</taxon>
    </lineage>
</organism>
<dbReference type="Proteomes" id="UP000722791">
    <property type="component" value="Unassembled WGS sequence"/>
</dbReference>